<dbReference type="RefSeq" id="WP_093921672.1">
    <property type="nucleotide sequence ID" value="NZ_FONW01000018.1"/>
</dbReference>
<dbReference type="InterPro" id="IPR013249">
    <property type="entry name" value="RNA_pol_sigma70_r4_t2"/>
</dbReference>
<dbReference type="InterPro" id="IPR014284">
    <property type="entry name" value="RNA_pol_sigma-70_dom"/>
</dbReference>
<evidence type="ECO:0000259" key="5">
    <source>
        <dbReference type="Pfam" id="PF04542"/>
    </source>
</evidence>
<dbReference type="PANTHER" id="PTHR43133:SF46">
    <property type="entry name" value="RNA POLYMERASE SIGMA-70 FACTOR ECF SUBFAMILY"/>
    <property type="match status" value="1"/>
</dbReference>
<keyword evidence="2" id="KW-0805">Transcription regulation</keyword>
<dbReference type="EMBL" id="FONW01000018">
    <property type="protein sequence ID" value="SFF85881.1"/>
    <property type="molecule type" value="Genomic_DNA"/>
</dbReference>
<evidence type="ECO:0000256" key="4">
    <source>
        <dbReference type="ARBA" id="ARBA00023163"/>
    </source>
</evidence>
<dbReference type="Gene3D" id="1.10.10.10">
    <property type="entry name" value="Winged helix-like DNA-binding domain superfamily/Winged helix DNA-binding domain"/>
    <property type="match status" value="1"/>
</dbReference>
<dbReference type="Pfam" id="PF04542">
    <property type="entry name" value="Sigma70_r2"/>
    <property type="match status" value="1"/>
</dbReference>
<protein>
    <submittedName>
        <fullName evidence="7">RNA polymerase sigma-70 factor, ECF subfamily</fullName>
    </submittedName>
</protein>
<dbReference type="SUPFAM" id="SSF88946">
    <property type="entry name" value="Sigma2 domain of RNA polymerase sigma factors"/>
    <property type="match status" value="1"/>
</dbReference>
<name>A0A1I2M9I3_9BACT</name>
<keyword evidence="4" id="KW-0804">Transcription</keyword>
<dbReference type="PANTHER" id="PTHR43133">
    <property type="entry name" value="RNA POLYMERASE ECF-TYPE SIGMA FACTO"/>
    <property type="match status" value="1"/>
</dbReference>
<dbReference type="CDD" id="cd06171">
    <property type="entry name" value="Sigma70_r4"/>
    <property type="match status" value="1"/>
</dbReference>
<dbReference type="InterPro" id="IPR036388">
    <property type="entry name" value="WH-like_DNA-bd_sf"/>
</dbReference>
<dbReference type="Pfam" id="PF08281">
    <property type="entry name" value="Sigma70_r4_2"/>
    <property type="match status" value="1"/>
</dbReference>
<dbReference type="Gene3D" id="1.10.1740.10">
    <property type="match status" value="1"/>
</dbReference>
<evidence type="ECO:0000256" key="3">
    <source>
        <dbReference type="ARBA" id="ARBA00023082"/>
    </source>
</evidence>
<evidence type="ECO:0000313" key="8">
    <source>
        <dbReference type="Proteomes" id="UP000198964"/>
    </source>
</evidence>
<dbReference type="Proteomes" id="UP000198964">
    <property type="component" value="Unassembled WGS sequence"/>
</dbReference>
<accession>A0A1I2M9I3</accession>
<evidence type="ECO:0000256" key="2">
    <source>
        <dbReference type="ARBA" id="ARBA00023015"/>
    </source>
</evidence>
<keyword evidence="3" id="KW-0731">Sigma factor</keyword>
<evidence type="ECO:0000313" key="7">
    <source>
        <dbReference type="EMBL" id="SFF85881.1"/>
    </source>
</evidence>
<dbReference type="NCBIfam" id="TIGR02937">
    <property type="entry name" value="sigma70-ECF"/>
    <property type="match status" value="1"/>
</dbReference>
<evidence type="ECO:0000256" key="1">
    <source>
        <dbReference type="ARBA" id="ARBA00010641"/>
    </source>
</evidence>
<comment type="similarity">
    <text evidence="1">Belongs to the sigma-70 factor family. ECF subfamily.</text>
</comment>
<reference evidence="7 8" key="1">
    <citation type="submission" date="2016-10" db="EMBL/GenBank/DDBJ databases">
        <authorList>
            <person name="de Groot N.N."/>
        </authorList>
    </citation>
    <scope>NUCLEOTIDE SEQUENCE [LARGE SCALE GENOMIC DNA]</scope>
    <source>
        <strain evidence="7 8">CGMCC 1.9156</strain>
    </source>
</reference>
<gene>
    <name evidence="7" type="ORF">SAMN05216283_11838</name>
</gene>
<organism evidence="7 8">
    <name type="scientific">Sunxiuqinia elliptica</name>
    <dbReference type="NCBI Taxonomy" id="655355"/>
    <lineage>
        <taxon>Bacteria</taxon>
        <taxon>Pseudomonadati</taxon>
        <taxon>Bacteroidota</taxon>
        <taxon>Bacteroidia</taxon>
        <taxon>Marinilabiliales</taxon>
        <taxon>Prolixibacteraceae</taxon>
        <taxon>Sunxiuqinia</taxon>
    </lineage>
</organism>
<dbReference type="InterPro" id="IPR013324">
    <property type="entry name" value="RNA_pol_sigma_r3/r4-like"/>
</dbReference>
<dbReference type="AlphaFoldDB" id="A0A1I2M9I3"/>
<proteinExistence type="inferred from homology"/>
<dbReference type="SUPFAM" id="SSF88659">
    <property type="entry name" value="Sigma3 and sigma4 domains of RNA polymerase sigma factors"/>
    <property type="match status" value="1"/>
</dbReference>
<keyword evidence="8" id="KW-1185">Reference proteome</keyword>
<feature type="domain" description="RNA polymerase sigma factor 70 region 4 type 2" evidence="6">
    <location>
        <begin position="125"/>
        <end position="177"/>
    </location>
</feature>
<dbReference type="InterPro" id="IPR007627">
    <property type="entry name" value="RNA_pol_sigma70_r2"/>
</dbReference>
<dbReference type="GO" id="GO:0003677">
    <property type="term" value="F:DNA binding"/>
    <property type="evidence" value="ECO:0007669"/>
    <property type="project" value="InterPro"/>
</dbReference>
<dbReference type="InterPro" id="IPR013325">
    <property type="entry name" value="RNA_pol_sigma_r2"/>
</dbReference>
<dbReference type="InterPro" id="IPR039425">
    <property type="entry name" value="RNA_pol_sigma-70-like"/>
</dbReference>
<dbReference type="GO" id="GO:0006352">
    <property type="term" value="P:DNA-templated transcription initiation"/>
    <property type="evidence" value="ECO:0007669"/>
    <property type="project" value="InterPro"/>
</dbReference>
<dbReference type="GO" id="GO:0016987">
    <property type="term" value="F:sigma factor activity"/>
    <property type="evidence" value="ECO:0007669"/>
    <property type="project" value="UniProtKB-KW"/>
</dbReference>
<dbReference type="STRING" id="655355.SAMN05216283_11838"/>
<evidence type="ECO:0000259" key="6">
    <source>
        <dbReference type="Pfam" id="PF08281"/>
    </source>
</evidence>
<feature type="domain" description="RNA polymerase sigma-70 region 2" evidence="5">
    <location>
        <begin position="22"/>
        <end position="87"/>
    </location>
</feature>
<sequence length="197" mass="22858">MIDIDLNTRLNSGEPKAYEELYALMNPRLKNYCKLFFKDLVLIEDLVQNAFVKLWEKRETIDPAKSVESLLFTITRNQCLNYLRDQKLNGESLSIDEKPWSDLQHLYQLDFEGHEGQKLEEQLLKALKEAIDELPERQHEILVKCKIEGKKQKEVAQELGITIKAVEKSLSLSKKQLQTKLMAEFAELAILIALLLE</sequence>